<evidence type="ECO:0000313" key="1">
    <source>
        <dbReference type="EMBL" id="EAR83309.2"/>
    </source>
</evidence>
<keyword evidence="2" id="KW-1185">Reference proteome</keyword>
<accession>I7LZD5</accession>
<gene>
    <name evidence="1" type="ORF">TTHERM_00947360</name>
</gene>
<dbReference type="RefSeq" id="XP_001030972.2">
    <property type="nucleotide sequence ID" value="XM_001030972.2"/>
</dbReference>
<reference evidence="2" key="1">
    <citation type="journal article" date="2006" name="PLoS Biol.">
        <title>Macronuclear genome sequence of the ciliate Tetrahymena thermophila, a model eukaryote.</title>
        <authorList>
            <person name="Eisen J.A."/>
            <person name="Coyne R.S."/>
            <person name="Wu M."/>
            <person name="Wu D."/>
            <person name="Thiagarajan M."/>
            <person name="Wortman J.R."/>
            <person name="Badger J.H."/>
            <person name="Ren Q."/>
            <person name="Amedeo P."/>
            <person name="Jones K.M."/>
            <person name="Tallon L.J."/>
            <person name="Delcher A.L."/>
            <person name="Salzberg S.L."/>
            <person name="Silva J.C."/>
            <person name="Haas B.J."/>
            <person name="Majoros W.H."/>
            <person name="Farzad M."/>
            <person name="Carlton J.M."/>
            <person name="Smith R.K. Jr."/>
            <person name="Garg J."/>
            <person name="Pearlman R.E."/>
            <person name="Karrer K.M."/>
            <person name="Sun L."/>
            <person name="Manning G."/>
            <person name="Elde N.C."/>
            <person name="Turkewitz A.P."/>
            <person name="Asai D.J."/>
            <person name="Wilkes D.E."/>
            <person name="Wang Y."/>
            <person name="Cai H."/>
            <person name="Collins K."/>
            <person name="Stewart B.A."/>
            <person name="Lee S.R."/>
            <person name="Wilamowska K."/>
            <person name="Weinberg Z."/>
            <person name="Ruzzo W.L."/>
            <person name="Wloga D."/>
            <person name="Gaertig J."/>
            <person name="Frankel J."/>
            <person name="Tsao C.-C."/>
            <person name="Gorovsky M.A."/>
            <person name="Keeling P.J."/>
            <person name="Waller R.F."/>
            <person name="Patron N.J."/>
            <person name="Cherry J.M."/>
            <person name="Stover N.A."/>
            <person name="Krieger C.J."/>
            <person name="del Toro C."/>
            <person name="Ryder H.F."/>
            <person name="Williamson S.C."/>
            <person name="Barbeau R.A."/>
            <person name="Hamilton E.P."/>
            <person name="Orias E."/>
        </authorList>
    </citation>
    <scope>NUCLEOTIDE SEQUENCE [LARGE SCALE GENOMIC DNA]</scope>
    <source>
        <strain evidence="2">SB210</strain>
    </source>
</reference>
<dbReference type="KEGG" id="tet:TTHERM_00947360"/>
<organism evidence="1 2">
    <name type="scientific">Tetrahymena thermophila (strain SB210)</name>
    <dbReference type="NCBI Taxonomy" id="312017"/>
    <lineage>
        <taxon>Eukaryota</taxon>
        <taxon>Sar</taxon>
        <taxon>Alveolata</taxon>
        <taxon>Ciliophora</taxon>
        <taxon>Intramacronucleata</taxon>
        <taxon>Oligohymenophorea</taxon>
        <taxon>Hymenostomatida</taxon>
        <taxon>Tetrahymenina</taxon>
        <taxon>Tetrahymenidae</taxon>
        <taxon>Tetrahymena</taxon>
    </lineage>
</organism>
<dbReference type="GeneID" id="7836758"/>
<dbReference type="EMBL" id="GG662452">
    <property type="protein sequence ID" value="EAR83309.2"/>
    <property type="molecule type" value="Genomic_DNA"/>
</dbReference>
<name>I7LZD5_TETTS</name>
<dbReference type="Proteomes" id="UP000009168">
    <property type="component" value="Unassembled WGS sequence"/>
</dbReference>
<dbReference type="InParanoid" id="I7LZD5"/>
<sequence>MNPQEISQNETLFNKYFSISENKQQSSNENLTETQISNSSFGQILDYEPIFQEIQIISQTFYHLQAVINYKSTLIDPHANFINSILHFAKARKTFQMINNTYGQIISLANIGYFQLQQDFNVYKIIKQEKYNHVIESFDFALQFSLCEIGLSNFNEFKTKFYEGQIKINDYQDYLILNSINLITILKCRIMKMTAFNMADNFPFQNVNKEYENSQTALSQQSYIQLLQQAVQQLQFIETVIIKLRKYSEIDSQSTEQDLIILKFDILEMQIMLSNQSSVIQNIFAAFDNKHSEILENMLQINEMVNFKNIFLLNESKYEDSVPLETYNRVLKSSQFKENFIIHKIMI</sequence>
<protein>
    <submittedName>
        <fullName evidence="1">Uncharacterized protein</fullName>
    </submittedName>
</protein>
<evidence type="ECO:0000313" key="2">
    <source>
        <dbReference type="Proteomes" id="UP000009168"/>
    </source>
</evidence>
<proteinExistence type="predicted"/>
<dbReference type="AlphaFoldDB" id="I7LZD5"/>